<evidence type="ECO:0000256" key="6">
    <source>
        <dbReference type="ARBA" id="ARBA00022722"/>
    </source>
</evidence>
<evidence type="ECO:0000313" key="23">
    <source>
        <dbReference type="EMBL" id="ADV27265.1"/>
    </source>
</evidence>
<sequence>MSLVDYRRKRSFDRTREPEPGKPAPRGQRPIFVVQLHHASRRHYDFRLQVGDALKSWAVPKGPSYDPSVKRMAVEVEDHPLDYAGFEGDIPKGEYGGGHVARFDHGVWSTAGDPEEQLAKGHLRFELFGDRLKGGWHLVRSGKPARQPQWLLFKDKDGWAGTLEADDLLAEVTPPPEADRKRAGSGKAKPRRLAAVPAPRARRKDWKKRALALDGSRAADAPDGPFQPQLARLGQAAPEGEQWLHEIKWDGYRILATVEEGEVRLWSRNALEWTDRVPEIRDAVKALGLRSAALDGELIAGSGTREDFNLLQATLSGERPGTLAYVLFDLLHVDGVDITEASLLERKELLQAVLEKGPAHLAYSSHIPGDGRQAIALAAERHFEGIISKRADRPYRPGRGDDWRKTKQLASDEFAIVGYTAPQGSRTGFGSLLLARPDAKHGWRYVGRVGTGFSDEMLRELAPRLAKDTSSKPTAHVDTMDTALRRATWVPPRMVVEVFYRGIGGQQLLRQASLKTLRPDKDIEDLYDSDRGPGVAEETVMAAKGKAATKKTAATKGGAGKTATAKTATKKAPAREAVAKGAPTKAAKKAVKAPAEKAAAKAAKTSASKIVGKTPGAKTGASRAATPTKASAGTSRKRATTPQDWPRLSSPTKVLFPDIRATKQEVWDYYAAVMDHLLPEIVGRPLSVIRCPSGTGRQCFFQKHLTAGLERVASVKLKEESGTNAEYLVVEDEGGLMELVQFNALEFHPWGSHADNPDHADRVVFDLDPGPDVPFAEVKKAAVDIRRQLEALELASFLRVTGGKGLHVVVPLAPGCDWELTKRFAHGFADALARSEPDRFVATATKSLRNRRIFVDYLRNGRGATAVASYSLRARPGAPVAMPIAWNELARLPRADVYTMRDVPERLRRRRKDPWEGIDGLRQNLARWARDE</sequence>
<dbReference type="PANTHER" id="PTHR42705">
    <property type="entry name" value="BIFUNCTIONAL NON-HOMOLOGOUS END JOINING PROTEIN LIGD"/>
    <property type="match status" value="1"/>
</dbReference>
<keyword evidence="3 23" id="KW-0436">Ligase</keyword>
<evidence type="ECO:0000259" key="22">
    <source>
        <dbReference type="PROSITE" id="PS50160"/>
    </source>
</evidence>
<dbReference type="Pfam" id="PF21686">
    <property type="entry name" value="LigD_Prim-Pol"/>
    <property type="match status" value="1"/>
</dbReference>
<evidence type="ECO:0000256" key="2">
    <source>
        <dbReference type="ARBA" id="ARBA00012727"/>
    </source>
</evidence>
<keyword evidence="17" id="KW-0464">Manganese</keyword>
<evidence type="ECO:0000256" key="1">
    <source>
        <dbReference type="ARBA" id="ARBA00001936"/>
    </source>
</evidence>
<dbReference type="SUPFAM" id="SSF50249">
    <property type="entry name" value="Nucleic acid-binding proteins"/>
    <property type="match status" value="1"/>
</dbReference>
<dbReference type="NCBIfam" id="TIGR02777">
    <property type="entry name" value="LigD_PE_dom"/>
    <property type="match status" value="1"/>
</dbReference>
<keyword evidence="15" id="KW-0233">DNA recombination</keyword>
<reference evidence="23 24" key="1">
    <citation type="submission" date="2011-01" db="EMBL/GenBank/DDBJ databases">
        <title>Complete sequence of Pseudoxanthomonas suwonensis 11-1.</title>
        <authorList>
            <consortium name="US DOE Joint Genome Institute"/>
            <person name="Lucas S."/>
            <person name="Copeland A."/>
            <person name="Lapidus A."/>
            <person name="Cheng J.-F."/>
            <person name="Goodwin L."/>
            <person name="Pitluck S."/>
            <person name="Teshima H."/>
            <person name="Detter J.C."/>
            <person name="Han C."/>
            <person name="Tapia R."/>
            <person name="Land M."/>
            <person name="Hauser L."/>
            <person name="Kyrpides N."/>
            <person name="Ivanova N."/>
            <person name="Ovchinnikova G."/>
            <person name="Siebers A.K."/>
            <person name="Allgaier M."/>
            <person name="Thelen M.P."/>
            <person name="Hugenholtz P."/>
            <person name="Gladden J."/>
            <person name="Woyke T."/>
        </authorList>
    </citation>
    <scope>NUCLEOTIDE SEQUENCE [LARGE SCALE GENOMIC DNA]</scope>
    <source>
        <strain evidence="24">11-1</strain>
    </source>
</reference>
<keyword evidence="10" id="KW-0378">Hydrolase</keyword>
<evidence type="ECO:0000256" key="17">
    <source>
        <dbReference type="ARBA" id="ARBA00023211"/>
    </source>
</evidence>
<dbReference type="Pfam" id="PF04679">
    <property type="entry name" value="DNA_ligase_A_C"/>
    <property type="match status" value="1"/>
</dbReference>
<evidence type="ECO:0000256" key="5">
    <source>
        <dbReference type="ARBA" id="ARBA00022695"/>
    </source>
</evidence>
<keyword evidence="24" id="KW-1185">Reference proteome</keyword>
<evidence type="ECO:0000256" key="9">
    <source>
        <dbReference type="ARBA" id="ARBA00022763"/>
    </source>
</evidence>
<dbReference type="KEGG" id="psu:Psesu_1418"/>
<dbReference type="InterPro" id="IPR012309">
    <property type="entry name" value="DNA_ligase_ATP-dep_C"/>
</dbReference>
<dbReference type="InterPro" id="IPR014145">
    <property type="entry name" value="LigD_pol_dom"/>
</dbReference>
<keyword evidence="12" id="KW-0067">ATP-binding</keyword>
<accession>E6WT36</accession>
<dbReference type="Gene3D" id="3.30.470.30">
    <property type="entry name" value="DNA ligase/mRNA capping enzyme"/>
    <property type="match status" value="1"/>
</dbReference>
<feature type="region of interest" description="Disordered" evidence="21">
    <location>
        <begin position="172"/>
        <end position="199"/>
    </location>
</feature>
<dbReference type="Pfam" id="PF13298">
    <property type="entry name" value="LigD_N"/>
    <property type="match status" value="1"/>
</dbReference>
<dbReference type="PROSITE" id="PS50160">
    <property type="entry name" value="DNA_LIGASE_A3"/>
    <property type="match status" value="1"/>
</dbReference>
<dbReference type="RefSeq" id="WP_013535093.1">
    <property type="nucleotide sequence ID" value="NC_014924.1"/>
</dbReference>
<dbReference type="CDD" id="cd07906">
    <property type="entry name" value="Adenylation_DNA_ligase_LigD_LigC"/>
    <property type="match status" value="1"/>
</dbReference>
<name>E6WT36_PSEUU</name>
<keyword evidence="11" id="KW-0269">Exonuclease</keyword>
<evidence type="ECO:0000256" key="4">
    <source>
        <dbReference type="ARBA" id="ARBA00022679"/>
    </source>
</evidence>
<dbReference type="GO" id="GO:0006310">
    <property type="term" value="P:DNA recombination"/>
    <property type="evidence" value="ECO:0007669"/>
    <property type="project" value="UniProtKB-KW"/>
</dbReference>
<dbReference type="Gene3D" id="3.30.1490.70">
    <property type="match status" value="1"/>
</dbReference>
<evidence type="ECO:0000256" key="10">
    <source>
        <dbReference type="ARBA" id="ARBA00022801"/>
    </source>
</evidence>
<feature type="domain" description="ATP-dependent DNA ligase family profile" evidence="22">
    <location>
        <begin position="316"/>
        <end position="408"/>
    </location>
</feature>
<dbReference type="GO" id="GO:0003910">
    <property type="term" value="F:DNA ligase (ATP) activity"/>
    <property type="evidence" value="ECO:0007669"/>
    <property type="project" value="UniProtKB-EC"/>
</dbReference>
<protein>
    <recommendedName>
        <fullName evidence="2">DNA ligase (ATP)</fullName>
        <ecNumber evidence="2">6.5.1.1</ecNumber>
    </recommendedName>
    <alternativeName>
        <fullName evidence="19">NHEJ DNA polymerase</fullName>
    </alternativeName>
</protein>
<evidence type="ECO:0000256" key="3">
    <source>
        <dbReference type="ARBA" id="ARBA00022598"/>
    </source>
</evidence>
<dbReference type="Gene3D" id="2.40.50.140">
    <property type="entry name" value="Nucleic acid-binding proteins"/>
    <property type="match status" value="1"/>
</dbReference>
<dbReference type="GO" id="GO:0006281">
    <property type="term" value="P:DNA repair"/>
    <property type="evidence" value="ECO:0007669"/>
    <property type="project" value="UniProtKB-KW"/>
</dbReference>
<dbReference type="NCBIfam" id="TIGR02779">
    <property type="entry name" value="NHEJ_ligase_lig"/>
    <property type="match status" value="1"/>
</dbReference>
<evidence type="ECO:0000256" key="12">
    <source>
        <dbReference type="ARBA" id="ARBA00022840"/>
    </source>
</evidence>
<evidence type="ECO:0000256" key="20">
    <source>
        <dbReference type="ARBA" id="ARBA00034003"/>
    </source>
</evidence>
<feature type="region of interest" description="Disordered" evidence="21">
    <location>
        <begin position="553"/>
        <end position="585"/>
    </location>
</feature>
<evidence type="ECO:0000256" key="15">
    <source>
        <dbReference type="ARBA" id="ARBA00023172"/>
    </source>
</evidence>
<keyword evidence="16" id="KW-0234">DNA repair</keyword>
<keyword evidence="6" id="KW-0540">Nuclease</keyword>
<dbReference type="SUPFAM" id="SSF56091">
    <property type="entry name" value="DNA ligase/mRNA capping enzyme, catalytic domain"/>
    <property type="match status" value="1"/>
</dbReference>
<dbReference type="GO" id="GO:0046872">
    <property type="term" value="F:metal ion binding"/>
    <property type="evidence" value="ECO:0007669"/>
    <property type="project" value="UniProtKB-KW"/>
</dbReference>
<dbReference type="EC" id="6.5.1.1" evidence="2"/>
<dbReference type="CDD" id="cd07971">
    <property type="entry name" value="OBF_DNA_ligase_LigD"/>
    <property type="match status" value="1"/>
</dbReference>
<keyword evidence="14" id="KW-0238">DNA-binding</keyword>
<keyword evidence="8" id="KW-0547">Nucleotide-binding</keyword>
<dbReference type="InterPro" id="IPR012340">
    <property type="entry name" value="NA-bd_OB-fold"/>
</dbReference>
<dbReference type="AlphaFoldDB" id="E6WT36"/>
<evidence type="ECO:0000256" key="7">
    <source>
        <dbReference type="ARBA" id="ARBA00022723"/>
    </source>
</evidence>
<proteinExistence type="predicted"/>
<comment type="cofactor">
    <cofactor evidence="1">
        <name>Mn(2+)</name>
        <dbReference type="ChEBI" id="CHEBI:29035"/>
    </cofactor>
</comment>
<dbReference type="InterPro" id="IPR033651">
    <property type="entry name" value="PaeLigD_Pol-like"/>
</dbReference>
<dbReference type="CDD" id="cd04862">
    <property type="entry name" value="PaeLigD_Pol_like"/>
    <property type="match status" value="1"/>
</dbReference>
<keyword evidence="4" id="KW-0808">Transferase</keyword>
<dbReference type="eggNOG" id="COG1793">
    <property type="taxonomic scope" value="Bacteria"/>
</dbReference>
<dbReference type="PANTHER" id="PTHR42705:SF2">
    <property type="entry name" value="BIFUNCTIONAL NON-HOMOLOGOUS END JOINING PROTEIN LIGD"/>
    <property type="match status" value="1"/>
</dbReference>
<dbReference type="EMBL" id="CP002446">
    <property type="protein sequence ID" value="ADV27265.1"/>
    <property type="molecule type" value="Genomic_DNA"/>
</dbReference>
<dbReference type="InterPro" id="IPR052171">
    <property type="entry name" value="NHEJ_LigD"/>
</dbReference>
<evidence type="ECO:0000313" key="24">
    <source>
        <dbReference type="Proteomes" id="UP000008632"/>
    </source>
</evidence>
<dbReference type="InterPro" id="IPR014144">
    <property type="entry name" value="LigD_PE_domain"/>
</dbReference>
<dbReference type="eggNOG" id="COG3285">
    <property type="taxonomic scope" value="Bacteria"/>
</dbReference>
<evidence type="ECO:0000256" key="18">
    <source>
        <dbReference type="ARBA" id="ARBA00023268"/>
    </source>
</evidence>
<dbReference type="GO" id="GO:0004527">
    <property type="term" value="F:exonuclease activity"/>
    <property type="evidence" value="ECO:0007669"/>
    <property type="project" value="UniProtKB-KW"/>
</dbReference>
<feature type="compositionally biased region" description="Low complexity" evidence="21">
    <location>
        <begin position="553"/>
        <end position="571"/>
    </location>
</feature>
<dbReference type="HOGENOM" id="CLU_008325_0_1_6"/>
<dbReference type="InterPro" id="IPR012310">
    <property type="entry name" value="DNA_ligase_ATP-dep_cent"/>
</dbReference>
<comment type="catalytic activity">
    <reaction evidence="20">
        <text>ATP + (deoxyribonucleotide)n-3'-hydroxyl + 5'-phospho-(deoxyribonucleotide)m = (deoxyribonucleotide)n+m + AMP + diphosphate.</text>
        <dbReference type="EC" id="6.5.1.1"/>
    </reaction>
</comment>
<evidence type="ECO:0000256" key="21">
    <source>
        <dbReference type="SAM" id="MobiDB-lite"/>
    </source>
</evidence>
<feature type="region of interest" description="Disordered" evidence="21">
    <location>
        <begin position="1"/>
        <end position="29"/>
    </location>
</feature>
<keyword evidence="9" id="KW-0227">DNA damage</keyword>
<dbReference type="GO" id="GO:0005524">
    <property type="term" value="F:ATP binding"/>
    <property type="evidence" value="ECO:0007669"/>
    <property type="project" value="UniProtKB-KW"/>
</dbReference>
<evidence type="ECO:0000256" key="11">
    <source>
        <dbReference type="ARBA" id="ARBA00022839"/>
    </source>
</evidence>
<evidence type="ECO:0000256" key="19">
    <source>
        <dbReference type="ARBA" id="ARBA00029943"/>
    </source>
</evidence>
<keyword evidence="7" id="KW-0479">Metal-binding</keyword>
<dbReference type="InterPro" id="IPR014146">
    <property type="entry name" value="LigD_ligase_dom"/>
</dbReference>
<evidence type="ECO:0000256" key="13">
    <source>
        <dbReference type="ARBA" id="ARBA00022932"/>
    </source>
</evidence>
<keyword evidence="18" id="KW-0511">Multifunctional enzyme</keyword>
<dbReference type="GO" id="GO:0003887">
    <property type="term" value="F:DNA-directed DNA polymerase activity"/>
    <property type="evidence" value="ECO:0007669"/>
    <property type="project" value="UniProtKB-KW"/>
</dbReference>
<dbReference type="Gene3D" id="3.90.920.10">
    <property type="entry name" value="DNA primase, PRIM domain"/>
    <property type="match status" value="1"/>
</dbReference>
<dbReference type="STRING" id="743721.Psesu_1418"/>
<keyword evidence="5" id="KW-0548">Nucleotidyltransferase</keyword>
<gene>
    <name evidence="23" type="ordered locus">Psesu_1418</name>
</gene>
<dbReference type="Pfam" id="PF01068">
    <property type="entry name" value="DNA_ligase_A_M"/>
    <property type="match status" value="1"/>
</dbReference>
<dbReference type="Proteomes" id="UP000008632">
    <property type="component" value="Chromosome"/>
</dbReference>
<feature type="region of interest" description="Disordered" evidence="21">
    <location>
        <begin position="610"/>
        <end position="648"/>
    </location>
</feature>
<organism evidence="23 24">
    <name type="scientific">Pseudoxanthomonas suwonensis (strain 11-1)</name>
    <dbReference type="NCBI Taxonomy" id="743721"/>
    <lineage>
        <taxon>Bacteria</taxon>
        <taxon>Pseudomonadati</taxon>
        <taxon>Pseudomonadota</taxon>
        <taxon>Gammaproteobacteria</taxon>
        <taxon>Lysobacterales</taxon>
        <taxon>Lysobacteraceae</taxon>
        <taxon>Pseudoxanthomonas</taxon>
    </lineage>
</organism>
<evidence type="ECO:0000256" key="8">
    <source>
        <dbReference type="ARBA" id="ARBA00022741"/>
    </source>
</evidence>
<evidence type="ECO:0000256" key="16">
    <source>
        <dbReference type="ARBA" id="ARBA00023204"/>
    </source>
</evidence>
<dbReference type="NCBIfam" id="TIGR02778">
    <property type="entry name" value="ligD_pol"/>
    <property type="match status" value="1"/>
</dbReference>
<dbReference type="OrthoDB" id="9802472at2"/>
<evidence type="ECO:0000256" key="14">
    <source>
        <dbReference type="ARBA" id="ARBA00023125"/>
    </source>
</evidence>
<keyword evidence="13" id="KW-0239">DNA-directed DNA polymerase</keyword>
<dbReference type="GO" id="GO:0003677">
    <property type="term" value="F:DNA binding"/>
    <property type="evidence" value="ECO:0007669"/>
    <property type="project" value="UniProtKB-KW"/>
</dbReference>